<comment type="caution">
    <text evidence="1">The sequence shown here is derived from an EMBL/GenBank/DDBJ whole genome shotgun (WGS) entry which is preliminary data.</text>
</comment>
<evidence type="ECO:0008006" key="3">
    <source>
        <dbReference type="Google" id="ProtNLM"/>
    </source>
</evidence>
<sequence>MKQRIGLGCPECQIAVYIENTPAMMNYQSLTEITPVMPGEVTAIGEACGNGWRKVFNVYAKLLFTLDTRLFNLVESTSCWQDYRDQLLLQTNSDTALLFSPPALSPQPELPPSSEPFSPEKHAQQSFHIIMGRTYAKRLVSEGKLTVSLTWLDHEFAINEEHRVVVCPYFDYRQLSNLKIEKLANIMASMQSLHSTSISSIARNG</sequence>
<protein>
    <recommendedName>
        <fullName evidence="3">Orphan protein</fullName>
    </recommendedName>
</protein>
<dbReference type="InterPro" id="IPR054222">
    <property type="entry name" value="DUF6942"/>
</dbReference>
<evidence type="ECO:0000313" key="1">
    <source>
        <dbReference type="EMBL" id="EAS40937.1"/>
    </source>
</evidence>
<dbReference type="EMBL" id="AAPH01000044">
    <property type="protein sequence ID" value="EAS40937.1"/>
    <property type="molecule type" value="Genomic_DNA"/>
</dbReference>
<dbReference type="HOGENOM" id="CLU_108934_0_0_6"/>
<proteinExistence type="predicted"/>
<dbReference type="RefSeq" id="WP_006228439.1">
    <property type="nucleotide sequence ID" value="NZ_CH724134.1"/>
</dbReference>
<dbReference type="Pfam" id="PF22098">
    <property type="entry name" value="DUF6942"/>
    <property type="match status" value="1"/>
</dbReference>
<gene>
    <name evidence="1" type="ORF">P3TCK_02281</name>
</gene>
<reference evidence="1 2" key="1">
    <citation type="submission" date="2006-03" db="EMBL/GenBank/DDBJ databases">
        <authorList>
            <person name="Bartlett D.H."/>
            <person name="Valle G."/>
            <person name="Lauro F.M."/>
            <person name="Vezzi A."/>
            <person name="Simonato F."/>
            <person name="Eloe E."/>
            <person name="Vitulo N."/>
            <person name="Stratton T.K."/>
            <person name="D'angelo M."/>
            <person name="Ferriera S."/>
            <person name="Johnson J."/>
            <person name="Kravitz S."/>
            <person name="Beeson K."/>
            <person name="Sutton G."/>
            <person name="Rogers Y."/>
            <person name="Friedman R."/>
            <person name="Frazier M."/>
            <person name="Venter J.C."/>
        </authorList>
    </citation>
    <scope>NUCLEOTIDE SEQUENCE [LARGE SCALE GENOMIC DNA]</scope>
    <source>
        <strain evidence="1 2">3TCK</strain>
    </source>
</reference>
<dbReference type="Proteomes" id="UP000003789">
    <property type="component" value="Unassembled WGS sequence"/>
</dbReference>
<evidence type="ECO:0000313" key="2">
    <source>
        <dbReference type="Proteomes" id="UP000003789"/>
    </source>
</evidence>
<accession>Q1YXB1</accession>
<organism evidence="1 2">
    <name type="scientific">Photobacterium profundum 3TCK</name>
    <dbReference type="NCBI Taxonomy" id="314280"/>
    <lineage>
        <taxon>Bacteria</taxon>
        <taxon>Pseudomonadati</taxon>
        <taxon>Pseudomonadota</taxon>
        <taxon>Gammaproteobacteria</taxon>
        <taxon>Vibrionales</taxon>
        <taxon>Vibrionaceae</taxon>
        <taxon>Photobacterium</taxon>
    </lineage>
</organism>
<dbReference type="OrthoDB" id="6077837at2"/>
<dbReference type="AlphaFoldDB" id="Q1YXB1"/>
<name>Q1YXB1_9GAMM</name>